<dbReference type="AlphaFoldDB" id="A0A383CV07"/>
<organism evidence="1">
    <name type="scientific">marine metagenome</name>
    <dbReference type="NCBI Taxonomy" id="408172"/>
    <lineage>
        <taxon>unclassified sequences</taxon>
        <taxon>metagenomes</taxon>
        <taxon>ecological metagenomes</taxon>
    </lineage>
</organism>
<gene>
    <name evidence="1" type="ORF">METZ01_LOCUS488312</name>
</gene>
<accession>A0A383CV07</accession>
<evidence type="ECO:0000313" key="1">
    <source>
        <dbReference type="EMBL" id="SVE35458.1"/>
    </source>
</evidence>
<reference evidence="1" key="1">
    <citation type="submission" date="2018-05" db="EMBL/GenBank/DDBJ databases">
        <authorList>
            <person name="Lanie J.A."/>
            <person name="Ng W.-L."/>
            <person name="Kazmierczak K.M."/>
            <person name="Andrzejewski T.M."/>
            <person name="Davidsen T.M."/>
            <person name="Wayne K.J."/>
            <person name="Tettelin H."/>
            <person name="Glass J.I."/>
            <person name="Rusch D."/>
            <person name="Podicherti R."/>
            <person name="Tsui H.-C.T."/>
            <person name="Winkler M.E."/>
        </authorList>
    </citation>
    <scope>NUCLEOTIDE SEQUENCE</scope>
</reference>
<feature type="non-terminal residue" evidence="1">
    <location>
        <position position="125"/>
    </location>
</feature>
<dbReference type="EMBL" id="UINC01211525">
    <property type="protein sequence ID" value="SVE35458.1"/>
    <property type="molecule type" value="Genomic_DNA"/>
</dbReference>
<protein>
    <submittedName>
        <fullName evidence="1">Uncharacterized protein</fullName>
    </submittedName>
</protein>
<name>A0A383CV07_9ZZZZ</name>
<proteinExistence type="predicted"/>
<sequence length="125" mass="14487">MLPNSEIIKTLIEAYNPCQFFDKCKEAKWNPEGGFIPRGFLGATGELEEVEAVFVFAEPGHPMPDEHGEYSESLSPEEYIQLTTDFAYVCFSREVDEMHVNVRYILNEIWPSLSFEEQLKKVWMT</sequence>